<feature type="compositionally biased region" description="Basic residues" evidence="4">
    <location>
        <begin position="28"/>
        <end position="42"/>
    </location>
</feature>
<organism evidence="5 6">
    <name type="scientific">Stylosanthes scabra</name>
    <dbReference type="NCBI Taxonomy" id="79078"/>
    <lineage>
        <taxon>Eukaryota</taxon>
        <taxon>Viridiplantae</taxon>
        <taxon>Streptophyta</taxon>
        <taxon>Embryophyta</taxon>
        <taxon>Tracheophyta</taxon>
        <taxon>Spermatophyta</taxon>
        <taxon>Magnoliopsida</taxon>
        <taxon>eudicotyledons</taxon>
        <taxon>Gunneridae</taxon>
        <taxon>Pentapetalae</taxon>
        <taxon>rosids</taxon>
        <taxon>fabids</taxon>
        <taxon>Fabales</taxon>
        <taxon>Fabaceae</taxon>
        <taxon>Papilionoideae</taxon>
        <taxon>50 kb inversion clade</taxon>
        <taxon>dalbergioids sensu lato</taxon>
        <taxon>Dalbergieae</taxon>
        <taxon>Pterocarpus clade</taxon>
        <taxon>Stylosanthes</taxon>
    </lineage>
</organism>
<dbReference type="PANTHER" id="PTHR32295:SF149">
    <property type="entry name" value="IQ CALMODULIN-BINDING MOTIF PROTEIN"/>
    <property type="match status" value="1"/>
</dbReference>
<evidence type="ECO:0000256" key="4">
    <source>
        <dbReference type="SAM" id="MobiDB-lite"/>
    </source>
</evidence>
<dbReference type="PROSITE" id="PS50096">
    <property type="entry name" value="IQ"/>
    <property type="match status" value="1"/>
</dbReference>
<feature type="compositionally biased region" description="Basic and acidic residues" evidence="4">
    <location>
        <begin position="388"/>
        <end position="400"/>
    </location>
</feature>
<evidence type="ECO:0000313" key="6">
    <source>
        <dbReference type="Proteomes" id="UP001341840"/>
    </source>
</evidence>
<feature type="compositionally biased region" description="Basic and acidic residues" evidence="4">
    <location>
        <begin position="18"/>
        <end position="27"/>
    </location>
</feature>
<keyword evidence="1" id="KW-0112">Calmodulin-binding</keyword>
<feature type="coiled-coil region" evidence="3">
    <location>
        <begin position="190"/>
        <end position="225"/>
    </location>
</feature>
<feature type="compositionally biased region" description="Polar residues" evidence="4">
    <location>
        <begin position="346"/>
        <end position="368"/>
    </location>
</feature>
<feature type="compositionally biased region" description="Low complexity" evidence="4">
    <location>
        <begin position="478"/>
        <end position="498"/>
    </location>
</feature>
<dbReference type="Pfam" id="PF00612">
    <property type="entry name" value="IQ"/>
    <property type="match status" value="1"/>
</dbReference>
<dbReference type="EMBL" id="JASCZI010212380">
    <property type="protein sequence ID" value="MED6199292.1"/>
    <property type="molecule type" value="Genomic_DNA"/>
</dbReference>
<protein>
    <recommendedName>
        <fullName evidence="7">Protein IQ-DOMAIN 1</fullName>
    </recommendedName>
</protein>
<evidence type="ECO:0008006" key="7">
    <source>
        <dbReference type="Google" id="ProtNLM"/>
    </source>
</evidence>
<keyword evidence="6" id="KW-1185">Reference proteome</keyword>
<name>A0ABU6XN17_9FABA</name>
<dbReference type="Proteomes" id="UP001341840">
    <property type="component" value="Unassembled WGS sequence"/>
</dbReference>
<dbReference type="InterPro" id="IPR000048">
    <property type="entry name" value="IQ_motif_EF-hand-BS"/>
</dbReference>
<feature type="region of interest" description="Disordered" evidence="4">
    <location>
        <begin position="329"/>
        <end position="498"/>
    </location>
</feature>
<dbReference type="PANTHER" id="PTHR32295">
    <property type="entry name" value="IQ-DOMAIN 5-RELATED"/>
    <property type="match status" value="1"/>
</dbReference>
<dbReference type="SMART" id="SM00015">
    <property type="entry name" value="IQ"/>
    <property type="match status" value="1"/>
</dbReference>
<evidence type="ECO:0000256" key="2">
    <source>
        <dbReference type="ARBA" id="ARBA00024341"/>
    </source>
</evidence>
<comment type="caution">
    <text evidence="5">The sequence shown here is derived from an EMBL/GenBank/DDBJ whole genome shotgun (WGS) entry which is preliminary data.</text>
</comment>
<gene>
    <name evidence="5" type="ORF">PIB30_074615</name>
</gene>
<feature type="compositionally biased region" description="Polar residues" evidence="4">
    <location>
        <begin position="465"/>
        <end position="474"/>
    </location>
</feature>
<feature type="compositionally biased region" description="Low complexity" evidence="4">
    <location>
        <begin position="429"/>
        <end position="452"/>
    </location>
</feature>
<feature type="region of interest" description="Disordered" evidence="4">
    <location>
        <begin position="15"/>
        <end position="51"/>
    </location>
</feature>
<evidence type="ECO:0000256" key="3">
    <source>
        <dbReference type="SAM" id="Coils"/>
    </source>
</evidence>
<proteinExistence type="inferred from homology"/>
<evidence type="ECO:0000256" key="1">
    <source>
        <dbReference type="ARBA" id="ARBA00022860"/>
    </source>
</evidence>
<accession>A0ABU6XN17</accession>
<evidence type="ECO:0000313" key="5">
    <source>
        <dbReference type="EMBL" id="MED6199292.1"/>
    </source>
</evidence>
<sequence length="498" mass="55655">MGRKGSWFSVVRKVFSNEGKKEQEKNTKPQKNHSHGHSHSNSKSKLGCFGHHDHQEADAQGVVIVPVLPRKKEPKQVKVVDQNEQEDQQAFSLVLATAVETGAAVAPADEVTCSKRKTTRRRKKLTEDEAATKIQTAFLGHLARKQFRRMRGLMRLRTLIRGQSVKRQSSSTLQCMQTLSRLQSQVRARKIRMSEENQALQRQLLQKREKELEKLQAAQVEWDSRKDSKEQVEAKLLHRQIATMRREKAMAYSMIHQQTWRTNPKSGTNASFMDPNNPHWGWNWLERWMAVRPWEGQIMLQSNEPSTPGSAARSTLSVGEITKLYSLRDDANVSKNSPPTVKTVRSRSSLNSPSTVLTPQKSTASFTPSPTPRSLRAASPKLGSWGGDGDKKNAFTIKRDGNRRHSIAVSPVREDELLNSPISRSPKRSATTKSSKSFNSTKSSVSTSEKSSPGASAKKRLSLPYSPTANSRRLSTPGKVGMVSKKSSVSGTTKSDRN</sequence>
<reference evidence="5 6" key="1">
    <citation type="journal article" date="2023" name="Plants (Basel)">
        <title>Bridging the Gap: Combining Genomics and Transcriptomics Approaches to Understand Stylosanthes scabra, an Orphan Legume from the Brazilian Caatinga.</title>
        <authorList>
            <person name="Ferreira-Neto J.R.C."/>
            <person name="da Silva M.D."/>
            <person name="Binneck E."/>
            <person name="de Melo N.F."/>
            <person name="da Silva R.H."/>
            <person name="de Melo A.L.T.M."/>
            <person name="Pandolfi V."/>
            <person name="Bustamante F.O."/>
            <person name="Brasileiro-Vidal A.C."/>
            <person name="Benko-Iseppon A.M."/>
        </authorList>
    </citation>
    <scope>NUCLEOTIDE SEQUENCE [LARGE SCALE GENOMIC DNA]</scope>
    <source>
        <tissue evidence="5">Leaves</tissue>
    </source>
</reference>
<keyword evidence="3" id="KW-0175">Coiled coil</keyword>
<comment type="similarity">
    <text evidence="2">Belongs to the IQD family.</text>
</comment>